<dbReference type="EMBL" id="LXQD01000205">
    <property type="protein sequence ID" value="RCJ32453.1"/>
    <property type="molecule type" value="Genomic_DNA"/>
</dbReference>
<gene>
    <name evidence="1" type="ORF">A6770_18740</name>
</gene>
<organism evidence="1 2">
    <name type="scientific">Nostoc minutum NIES-26</name>
    <dbReference type="NCBI Taxonomy" id="1844469"/>
    <lineage>
        <taxon>Bacteria</taxon>
        <taxon>Bacillati</taxon>
        <taxon>Cyanobacteriota</taxon>
        <taxon>Cyanophyceae</taxon>
        <taxon>Nostocales</taxon>
        <taxon>Nostocaceae</taxon>
        <taxon>Nostoc</taxon>
    </lineage>
</organism>
<evidence type="ECO:0000313" key="2">
    <source>
        <dbReference type="Proteomes" id="UP000252107"/>
    </source>
</evidence>
<dbReference type="AlphaFoldDB" id="A0A367R9S8"/>
<comment type="caution">
    <text evidence="1">The sequence shown here is derived from an EMBL/GenBank/DDBJ whole genome shotgun (WGS) entry which is preliminary data.</text>
</comment>
<protein>
    <submittedName>
        <fullName evidence="1">Uncharacterized protein</fullName>
    </submittedName>
</protein>
<sequence length="68" mass="7710">MQVTITIPRGWGYPRFTFGQRTKQGVVVGIEFIPSNSLIAKENAAGWYYGLLLDKNSKDIIYLSEDEI</sequence>
<name>A0A367R9S8_9NOSO</name>
<reference evidence="1" key="1">
    <citation type="submission" date="2016-04" db="EMBL/GenBank/DDBJ databases">
        <authorList>
            <person name="Tabuchi Yagui T.R."/>
        </authorList>
    </citation>
    <scope>NUCLEOTIDE SEQUENCE [LARGE SCALE GENOMIC DNA]</scope>
    <source>
        <strain evidence="1">NIES-26</strain>
    </source>
</reference>
<dbReference type="Proteomes" id="UP000252107">
    <property type="component" value="Unassembled WGS sequence"/>
</dbReference>
<proteinExistence type="predicted"/>
<evidence type="ECO:0000313" key="1">
    <source>
        <dbReference type="EMBL" id="RCJ32453.1"/>
    </source>
</evidence>
<keyword evidence="2" id="KW-1185">Reference proteome</keyword>
<accession>A0A367R9S8</accession>